<feature type="transmembrane region" description="Helical" evidence="1">
    <location>
        <begin position="9"/>
        <end position="32"/>
    </location>
</feature>
<dbReference type="EMBL" id="VTEZ01000006">
    <property type="protein sequence ID" value="TYS83102.1"/>
    <property type="molecule type" value="Genomic_DNA"/>
</dbReference>
<dbReference type="OrthoDB" id="2846851at2"/>
<feature type="transmembrane region" description="Helical" evidence="1">
    <location>
        <begin position="199"/>
        <end position="218"/>
    </location>
</feature>
<keyword evidence="1" id="KW-1133">Transmembrane helix</keyword>
<accession>A0A5D4TQ21</accession>
<dbReference type="Proteomes" id="UP000324269">
    <property type="component" value="Unassembled WGS sequence"/>
</dbReference>
<dbReference type="RefSeq" id="WP_148970513.1">
    <property type="nucleotide sequence ID" value="NZ_JBNIKW010000006.1"/>
</dbReference>
<gene>
    <name evidence="2" type="ORF">FZC85_18580</name>
</gene>
<keyword evidence="1" id="KW-0472">Membrane</keyword>
<evidence type="ECO:0000313" key="2">
    <source>
        <dbReference type="EMBL" id="TYS83102.1"/>
    </source>
</evidence>
<reference evidence="2 3" key="1">
    <citation type="submission" date="2019-08" db="EMBL/GenBank/DDBJ databases">
        <title>Bacillus genomes from the desert of Cuatro Cienegas, Coahuila.</title>
        <authorList>
            <person name="Olmedo-Alvarez G."/>
        </authorList>
    </citation>
    <scope>NUCLEOTIDE SEQUENCE [LARGE SCALE GENOMIC DNA]</scope>
    <source>
        <strain evidence="2 3">CH87b_3T</strain>
    </source>
</reference>
<name>A0A5D4TQ21_9BACI</name>
<dbReference type="AlphaFoldDB" id="A0A5D4TQ21"/>
<evidence type="ECO:0000256" key="1">
    <source>
        <dbReference type="SAM" id="Phobius"/>
    </source>
</evidence>
<protein>
    <submittedName>
        <fullName evidence="2">Uncharacterized protein</fullName>
    </submittedName>
</protein>
<proteinExistence type="predicted"/>
<evidence type="ECO:0000313" key="3">
    <source>
        <dbReference type="Proteomes" id="UP000324269"/>
    </source>
</evidence>
<keyword evidence="1" id="KW-0812">Transmembrane</keyword>
<organism evidence="2 3">
    <name type="scientific">Rossellomorea aquimaris</name>
    <dbReference type="NCBI Taxonomy" id="189382"/>
    <lineage>
        <taxon>Bacteria</taxon>
        <taxon>Bacillati</taxon>
        <taxon>Bacillota</taxon>
        <taxon>Bacilli</taxon>
        <taxon>Bacillales</taxon>
        <taxon>Bacillaceae</taxon>
        <taxon>Rossellomorea</taxon>
    </lineage>
</organism>
<comment type="caution">
    <text evidence="2">The sequence shown here is derived from an EMBL/GenBank/DDBJ whole genome shotgun (WGS) entry which is preliminary data.</text>
</comment>
<sequence length="231" mass="25927">MNFSKKKRLVYASGLLSFIGLLLFSIVLYFLVQSVRETFYQNKFEREYDYLSLTEDGVVDPVQVFHGVKLNTFLEEDEASGKKSGDIIFEVKDEPEAKLKGFQVDSGQEGMRAFGDAIQYKMMVEKETGKESFIIAFKKTPDSSPAKYKTYNINENGVISTSEFTLRTKNKLETQWIRGLSGETHGYYTDLPYQKGGTVSLVSLAFLGILSLIGAVWLRRRSAAAEAGEAA</sequence>